<dbReference type="PROSITE" id="PS00455">
    <property type="entry name" value="AMP_BINDING"/>
    <property type="match status" value="2"/>
</dbReference>
<dbReference type="InterPro" id="IPR020845">
    <property type="entry name" value="AMP-binding_CS"/>
</dbReference>
<name>A0ABZ1XCN7_9ACTN</name>
<dbReference type="SUPFAM" id="SSF53335">
    <property type="entry name" value="S-adenosyl-L-methionine-dependent methyltransferases"/>
    <property type="match status" value="2"/>
</dbReference>
<evidence type="ECO:0000256" key="5">
    <source>
        <dbReference type="ARBA" id="ARBA00022490"/>
    </source>
</evidence>
<dbReference type="InterPro" id="IPR013217">
    <property type="entry name" value="Methyltransf_12"/>
</dbReference>
<dbReference type="InterPro" id="IPR000073">
    <property type="entry name" value="AB_hydrolase_1"/>
</dbReference>
<dbReference type="InterPro" id="IPR036736">
    <property type="entry name" value="ACP-like_sf"/>
</dbReference>
<keyword evidence="10" id="KW-0012">Acyltransferase</keyword>
<keyword evidence="4" id="KW-0596">Phosphopantetheine</keyword>
<evidence type="ECO:0000256" key="8">
    <source>
        <dbReference type="ARBA" id="ARBA00022737"/>
    </source>
</evidence>
<evidence type="ECO:0000259" key="14">
    <source>
        <dbReference type="PROSITE" id="PS52004"/>
    </source>
</evidence>
<dbReference type="InterPro" id="IPR020841">
    <property type="entry name" value="PKS_Beta-ketoAc_synthase_dom"/>
</dbReference>
<dbReference type="SUPFAM" id="SSF56801">
    <property type="entry name" value="Acetyl-CoA synthetase-like"/>
    <property type="match status" value="2"/>
</dbReference>
<dbReference type="InterPro" id="IPR049900">
    <property type="entry name" value="PKS_mFAS_DH"/>
</dbReference>
<dbReference type="SUPFAM" id="SSF53901">
    <property type="entry name" value="Thiolase-like"/>
    <property type="match status" value="4"/>
</dbReference>
<dbReference type="Gene3D" id="3.40.50.150">
    <property type="entry name" value="Vaccinia Virus protein VP39"/>
    <property type="match status" value="2"/>
</dbReference>
<dbReference type="InterPro" id="IPR054514">
    <property type="entry name" value="RhiE-like_linker"/>
</dbReference>
<keyword evidence="6" id="KW-0597">Phosphoprotein</keyword>
<dbReference type="InterPro" id="IPR029058">
    <property type="entry name" value="AB_hydrolase_fold"/>
</dbReference>
<feature type="domain" description="Ketosynthase family 3 (KS3)" evidence="14">
    <location>
        <begin position="1095"/>
        <end position="1520"/>
    </location>
</feature>
<dbReference type="InterPro" id="IPR042104">
    <property type="entry name" value="PKS_dehydratase_sf"/>
</dbReference>
<gene>
    <name evidence="16" type="ORF">OG515_02365</name>
</gene>
<dbReference type="PANTHER" id="PTHR43775:SF37">
    <property type="entry name" value="SI:DKEY-61P9.11"/>
    <property type="match status" value="1"/>
</dbReference>
<feature type="region of interest" description="Disordered" evidence="12">
    <location>
        <begin position="6619"/>
        <end position="6642"/>
    </location>
</feature>
<feature type="domain" description="Carrier" evidence="13">
    <location>
        <begin position="3682"/>
        <end position="3756"/>
    </location>
</feature>
<feature type="active site" description="Proton donor; for dehydratase activity" evidence="11">
    <location>
        <position position="1893"/>
    </location>
</feature>
<dbReference type="CDD" id="cd12116">
    <property type="entry name" value="A_NRPS_Ta1_like"/>
    <property type="match status" value="1"/>
</dbReference>
<feature type="region of interest" description="Disordered" evidence="12">
    <location>
        <begin position="5880"/>
        <end position="5903"/>
    </location>
</feature>
<dbReference type="NCBIfam" id="NF003417">
    <property type="entry name" value="PRK04813.1"/>
    <property type="match status" value="2"/>
</dbReference>
<dbReference type="InterPro" id="IPR020807">
    <property type="entry name" value="PKS_DH"/>
</dbReference>
<dbReference type="InterPro" id="IPR050091">
    <property type="entry name" value="PKS_NRPS_Biosynth_Enz"/>
</dbReference>
<feature type="domain" description="Carrier" evidence="13">
    <location>
        <begin position="4726"/>
        <end position="4801"/>
    </location>
</feature>
<proteinExistence type="predicted"/>
<evidence type="ECO:0000256" key="6">
    <source>
        <dbReference type="ARBA" id="ARBA00022553"/>
    </source>
</evidence>
<dbReference type="Gene3D" id="3.30.70.3290">
    <property type="match status" value="1"/>
</dbReference>
<dbReference type="PROSITE" id="PS00012">
    <property type="entry name" value="PHOSPHOPANTETHEINE"/>
    <property type="match status" value="1"/>
</dbReference>
<dbReference type="InterPro" id="IPR025110">
    <property type="entry name" value="AMP-bd_C"/>
</dbReference>
<accession>A0ABZ1XCN7</accession>
<keyword evidence="7" id="KW-0808">Transferase</keyword>
<dbReference type="Pfam" id="PF00668">
    <property type="entry name" value="Condensation"/>
    <property type="match status" value="2"/>
</dbReference>
<dbReference type="Proteomes" id="UP001432060">
    <property type="component" value="Chromosome"/>
</dbReference>
<dbReference type="Pfam" id="PF22621">
    <property type="entry name" value="CurL-like_PKS_C"/>
    <property type="match status" value="1"/>
</dbReference>
<dbReference type="Gene3D" id="3.30.559.10">
    <property type="entry name" value="Chloramphenicol acetyltransferase-like domain"/>
    <property type="match status" value="2"/>
</dbReference>
<dbReference type="CDD" id="cd00833">
    <property type="entry name" value="PKS"/>
    <property type="match status" value="4"/>
</dbReference>
<dbReference type="Pfam" id="PF08242">
    <property type="entry name" value="Methyltransf_12"/>
    <property type="match status" value="1"/>
</dbReference>
<feature type="active site" description="Proton acceptor; for dehydratase activity" evidence="11">
    <location>
        <position position="1721"/>
    </location>
</feature>
<evidence type="ECO:0000313" key="16">
    <source>
        <dbReference type="EMBL" id="WUT81107.1"/>
    </source>
</evidence>
<keyword evidence="17" id="KW-1185">Reference proteome</keyword>
<feature type="region of interest" description="Disordered" evidence="12">
    <location>
        <begin position="6566"/>
        <end position="6593"/>
    </location>
</feature>
<dbReference type="Pfam" id="PF21089">
    <property type="entry name" value="PKS_DH_N"/>
    <property type="match status" value="1"/>
</dbReference>
<dbReference type="InterPro" id="IPR029063">
    <property type="entry name" value="SAM-dependent_MTases_sf"/>
</dbReference>
<dbReference type="Gene3D" id="3.40.50.720">
    <property type="entry name" value="NAD(P)-binding Rossmann-like Domain"/>
    <property type="match status" value="2"/>
</dbReference>
<keyword evidence="9" id="KW-0511">Multifunctional enzyme</keyword>
<dbReference type="PROSITE" id="PS52004">
    <property type="entry name" value="KS3_2"/>
    <property type="match status" value="4"/>
</dbReference>
<feature type="region of interest" description="N-terminal hotdog fold" evidence="11">
    <location>
        <begin position="1692"/>
        <end position="1813"/>
    </location>
</feature>
<dbReference type="InterPro" id="IPR014030">
    <property type="entry name" value="Ketoacyl_synth_N"/>
</dbReference>
<dbReference type="PROSITE" id="PS00606">
    <property type="entry name" value="KS3_1"/>
    <property type="match status" value="1"/>
</dbReference>
<dbReference type="Pfam" id="PF00109">
    <property type="entry name" value="ketoacyl-synt"/>
    <property type="match status" value="4"/>
</dbReference>
<dbReference type="EMBL" id="CP109019">
    <property type="protein sequence ID" value="WUT81107.1"/>
    <property type="molecule type" value="Genomic_DNA"/>
</dbReference>
<dbReference type="Pfam" id="PF00501">
    <property type="entry name" value="AMP-binding"/>
    <property type="match status" value="2"/>
</dbReference>
<feature type="region of interest" description="C-terminal hotdog fold" evidence="11">
    <location>
        <begin position="1827"/>
        <end position="1989"/>
    </location>
</feature>
<dbReference type="Pfam" id="PF16197">
    <property type="entry name" value="KAsynt_C_assoc"/>
    <property type="match status" value="1"/>
</dbReference>
<dbReference type="Gene3D" id="3.30.559.30">
    <property type="entry name" value="Nonribosomal peptide synthetase, condensation domain"/>
    <property type="match status" value="2"/>
</dbReference>
<dbReference type="Gene3D" id="3.30.300.30">
    <property type="match status" value="2"/>
</dbReference>
<dbReference type="InterPro" id="IPR018201">
    <property type="entry name" value="Ketoacyl_synth_AS"/>
</dbReference>
<dbReference type="CDD" id="cd02440">
    <property type="entry name" value="AdoMet_MTases"/>
    <property type="match status" value="2"/>
</dbReference>
<dbReference type="InterPro" id="IPR006162">
    <property type="entry name" value="Ppantetheine_attach_site"/>
</dbReference>
<dbReference type="SMART" id="SM00826">
    <property type="entry name" value="PKS_DH"/>
    <property type="match status" value="1"/>
</dbReference>
<dbReference type="SUPFAM" id="SSF52777">
    <property type="entry name" value="CoA-dependent acyltransferases"/>
    <property type="match status" value="4"/>
</dbReference>
<dbReference type="Gene3D" id="3.40.50.1820">
    <property type="entry name" value="alpha/beta hydrolase"/>
    <property type="match status" value="1"/>
</dbReference>
<dbReference type="InterPro" id="IPR013968">
    <property type="entry name" value="PKS_KR"/>
</dbReference>
<dbReference type="Pfam" id="PF14765">
    <property type="entry name" value="PS-DH"/>
    <property type="match status" value="1"/>
</dbReference>
<reference evidence="16" key="1">
    <citation type="submission" date="2022-10" db="EMBL/GenBank/DDBJ databases">
        <title>The complete genomes of actinobacterial strains from the NBC collection.</title>
        <authorList>
            <person name="Joergensen T.S."/>
            <person name="Alvarez Arevalo M."/>
            <person name="Sterndorff E.B."/>
            <person name="Faurdal D."/>
            <person name="Vuksanovic O."/>
            <person name="Mourched A.-S."/>
            <person name="Charusanti P."/>
            <person name="Shaw S."/>
            <person name="Blin K."/>
            <person name="Weber T."/>
        </authorList>
    </citation>
    <scope>NUCLEOTIDE SEQUENCE</scope>
    <source>
        <strain evidence="16">NBC_00668</strain>
    </source>
</reference>
<dbReference type="NCBIfam" id="TIGR01733">
    <property type="entry name" value="AA-adenyl-dom"/>
    <property type="match status" value="2"/>
</dbReference>
<dbReference type="Pfam" id="PF00550">
    <property type="entry name" value="PP-binding"/>
    <property type="match status" value="6"/>
</dbReference>
<dbReference type="InterPro" id="IPR049551">
    <property type="entry name" value="PKS_DH_C"/>
</dbReference>
<feature type="domain" description="Carrier" evidence="13">
    <location>
        <begin position="2974"/>
        <end position="3047"/>
    </location>
</feature>
<dbReference type="InterPro" id="IPR014031">
    <property type="entry name" value="Ketoacyl_synth_C"/>
</dbReference>
<dbReference type="InterPro" id="IPR010071">
    <property type="entry name" value="AA_adenyl_dom"/>
</dbReference>
<evidence type="ECO:0000256" key="12">
    <source>
        <dbReference type="SAM" id="MobiDB-lite"/>
    </source>
</evidence>
<dbReference type="PROSITE" id="PS50075">
    <property type="entry name" value="CARRIER"/>
    <property type="match status" value="5"/>
</dbReference>
<feature type="compositionally biased region" description="Low complexity" evidence="12">
    <location>
        <begin position="6619"/>
        <end position="6632"/>
    </location>
</feature>
<comment type="subcellular location">
    <subcellularLocation>
        <location evidence="2">Cytoplasm</location>
    </subcellularLocation>
</comment>
<dbReference type="InterPro" id="IPR045851">
    <property type="entry name" value="AMP-bd_C_sf"/>
</dbReference>
<evidence type="ECO:0000256" key="3">
    <source>
        <dbReference type="ARBA" id="ARBA00004792"/>
    </source>
</evidence>
<dbReference type="SMART" id="SM00825">
    <property type="entry name" value="PKS_KS"/>
    <property type="match status" value="4"/>
</dbReference>
<comment type="cofactor">
    <cofactor evidence="1">
        <name>pantetheine 4'-phosphate</name>
        <dbReference type="ChEBI" id="CHEBI:47942"/>
    </cofactor>
</comment>
<protein>
    <submittedName>
        <fullName evidence="16">Amino acid adenylation domain-containing protein</fullName>
    </submittedName>
</protein>
<dbReference type="CDD" id="cd08953">
    <property type="entry name" value="KR_2_SDR_x"/>
    <property type="match status" value="2"/>
</dbReference>
<dbReference type="InterPro" id="IPR049552">
    <property type="entry name" value="PKS_DH_N"/>
</dbReference>
<evidence type="ECO:0000313" key="17">
    <source>
        <dbReference type="Proteomes" id="UP001432060"/>
    </source>
</evidence>
<feature type="domain" description="Carrier" evidence="13">
    <location>
        <begin position="993"/>
        <end position="1068"/>
    </location>
</feature>
<dbReference type="SMART" id="SM00823">
    <property type="entry name" value="PKS_PP"/>
    <property type="match status" value="6"/>
</dbReference>
<dbReference type="InterPro" id="IPR057326">
    <property type="entry name" value="KR_dom"/>
</dbReference>
<evidence type="ECO:0000256" key="10">
    <source>
        <dbReference type="ARBA" id="ARBA00023315"/>
    </source>
</evidence>
<dbReference type="Gene3D" id="3.40.50.980">
    <property type="match status" value="4"/>
</dbReference>
<dbReference type="Gene3D" id="1.10.1240.100">
    <property type="match status" value="3"/>
</dbReference>
<dbReference type="SUPFAM" id="SSF53474">
    <property type="entry name" value="alpha/beta-Hydrolases"/>
    <property type="match status" value="1"/>
</dbReference>
<dbReference type="Pfam" id="PF22336">
    <property type="entry name" value="RhiE-like_linker"/>
    <property type="match status" value="2"/>
</dbReference>
<dbReference type="PROSITE" id="PS52019">
    <property type="entry name" value="PKS_MFAS_DH"/>
    <property type="match status" value="1"/>
</dbReference>
<feature type="domain" description="PKS/mFAS DH" evidence="15">
    <location>
        <begin position="1692"/>
        <end position="1989"/>
    </location>
</feature>
<evidence type="ECO:0000256" key="1">
    <source>
        <dbReference type="ARBA" id="ARBA00001957"/>
    </source>
</evidence>
<evidence type="ECO:0000259" key="15">
    <source>
        <dbReference type="PROSITE" id="PS52019"/>
    </source>
</evidence>
<keyword evidence="5" id="KW-0963">Cytoplasm</keyword>
<dbReference type="InterPro" id="IPR023213">
    <property type="entry name" value="CAT-like_dom_sf"/>
</dbReference>
<dbReference type="SMART" id="SM00822">
    <property type="entry name" value="PKS_KR"/>
    <property type="match status" value="2"/>
</dbReference>
<dbReference type="PANTHER" id="PTHR43775">
    <property type="entry name" value="FATTY ACID SYNTHASE"/>
    <property type="match status" value="1"/>
</dbReference>
<dbReference type="Pfam" id="PF08659">
    <property type="entry name" value="KR"/>
    <property type="match status" value="2"/>
</dbReference>
<dbReference type="Gene3D" id="3.10.129.110">
    <property type="entry name" value="Polyketide synthase dehydratase"/>
    <property type="match status" value="1"/>
</dbReference>
<dbReference type="InterPro" id="IPR016039">
    <property type="entry name" value="Thiolase-like"/>
</dbReference>
<dbReference type="Pfam" id="PF00561">
    <property type="entry name" value="Abhydrolase_1"/>
    <property type="match status" value="1"/>
</dbReference>
<evidence type="ECO:0000256" key="11">
    <source>
        <dbReference type="PROSITE-ProRule" id="PRU01363"/>
    </source>
</evidence>
<evidence type="ECO:0000256" key="7">
    <source>
        <dbReference type="ARBA" id="ARBA00022679"/>
    </source>
</evidence>
<dbReference type="InterPro" id="IPR020806">
    <property type="entry name" value="PKS_PP-bd"/>
</dbReference>
<sequence>MKHELSALIADYRAGKVTDSEVGDLLRRLRAGARTYELSEGQRGLWALQKAYPGMAAYNVPLCFRVSGLDEAVFERACRAVVRRHPVLSTVLGREGDRPVQSVDPGRELDYARVDLRALPDAEALAAVEAEHKRPFAMEGEPLLRIRVFARPGDSSIVLVSVHHLVFDGSSARLLARALFDTYETLLAGGEPEAARAGADFEAFVREEHATLPGRRAELLNYWREKLAGPTAELNLPTDRPFAEVVDRFAGETRFSELSGELARAVQEMAASRRAFASTVMLAAYAVTLAGYSDEREVVVGMPVNERGGDELADAMGLMINMMPVRVDLAQGTTFGELVAQVQREVADGMLHSYPFAALARDLDRAAPSGRSPVFQTAFVFQDVLDGIADPDRPYELVEELHQEGEYELSVEVWGKGDGYALHWKYHPELFGADFVAGLGERYRRVLEAVTTDPEVRLEELRGLFAADAGATAADGPCVHDLFDAAAARTPYAVAVTGADEILTYDELRVRSDALAAHLVARGVRPNDLVTVFLDRSAAMVVALLGILKAGAAYVPLDPELPAARLSDIVVDSGTSLVVTQARLKARAQALLDARPAEARAAAPGDLVVLDEQGDALAAAAARGERPGVTVTEAELAYVIYTSGSTGKPKGVMIPHRGFTNLLRSMAVEPGLGRTDTLFAVTTVSFDMAQVELFLPLVTGGRCYVCDSATIKDVDRLKERIGRVRPTVMQATPATWSMLFHSGWRNTEGVRIFTGGEALSRTLKDHFLSTGTEAWNLYGPTETTVYSTGTLVRPDAPITIGRPIANTEVLILDERLRPVAEGEPGELCIAGTGLAKGYVNRPELTDEKFVPHPLVAGARLYRTGDLARWNEDGEIDYLGRLDFQVKIRGNRVELGDIEYHLGLHAAVAECVVVARGEDAAKQLVAYYRPGPGCTADAADFKEHLRERLPSYMVPDFYVPIDDVPLTGSGKVDRNALMRREISLAPAPAVSGRVPLADIEERVLACWQDVLQVRDIGPTASFFEVGGNSLAAVVLAERIADRLGVPFAAADLFKYASARSIAEYVREHTAPALIPAARAEEETVVVAPDAAMDLPEDAVAIVGIACRFGDADDHWRFWENLRRGDGTTRFWTEEELRGAGVPERVLREPGYVPLRSALADKDVFDGEFFRLSPNHVALMDPQFRQLLLHAWKAVEDAGYDHRDIPDTGVYVTSGNHFYGAPAPDAAPVIEDPQQYLSWVMCQSGTVASMISYQLGFGGPSLAVHSNCSSSLSALSLAARAVQSGETDFALVAAASAASTDGRGYVHKPGLNFSGDGRVKAFDATADGMVGGEGVAALLIRRAKDAVADGDHIYGLLRGVATNSDGAQATGFYSPSVDGQSRVIRRALERTGVDARSIGYVEAHGTGTKLGDPVELAALTEAYREATDETGYCGIGSVKSNLGHLDSAAGLAGTVKVLLGLYHGELPPTLNYTSPNPQLKLETSPFHVVDRLREWPRGEGPRRAAQSSIGLGGSNAHAIFEEYVAAAPAADDGSPQLVPLSARTRDNLAAYARELRAALENPRPTLRLRDVAYTLQVGRVPMAHRVAFVVRDLGELADELALFLDGRDSARRFTGEVPRGGADDGSAAKAARWLERGKLKKLAQAWVLGADVEWRRLARTAPGRRTSLPAYPFSRVVHPWPARVVEASGPAPAHPLLHENVSGLGAVRYRTRFTGEEFVLRDHVVDGKRLLPAVASLEMAYTAVRRALPAAGSRVTLKNVSWIRPVAVGGEGRTVEFTLTEEAAPGSSRFELTGSAQDGGHVHVQGRTTAGPAGERPAVALDRLRAALRLRPLSGDECYAYIARAGVEYGPGFRLVRTLHRGAPDGRREVLAELRLPGGSRGSLESYALHPGFLDAAIHASLGLDPRFDTEAGAASRPREASATPVPFALDRLDVFAECEQEMYAWVRPAPGERAEGAGQVLDIDLTDADGRVCAALRGLAYRVLDGKTDGGRASALRTLLPVWEPKHRELPYAGGEMAGSPGDVFVFDADRRLRDELGALAPGHRLVELPEGASVAEIAERIRSTGRTPAHLVWVAPHDGPDPVAGQERGAVEVYRLVRALLSLGLGTKSLTWTALTFATQRAQAGDLVAATHASVHGLLGSAAKEHTRWTVRLLDLPATAPGDALRAAGLALPAVPAGTTLALREGRWLAQELRPVAPLTPATAPYRDGGRYVVVGGAGGIGELWSRHMVEHHRAAIVWIGRRPLEGAVAVSLADLAARARAVGAGEPLYVQADASDEAALAAAYRRIKERHERIDGVVHSAIVLADKTLAHMDEDRFRSALTAKVDVGVHLARVFATEPLDFVLFFSSVESFVRDAGQANYAAGCTFKDALALDLADRWPTAPGAARPVVKSVNWGYWGVAGVVSDDFYRARMAAAGIDSLDPEEALRTLADFLGGEHGQIALMRTFDEAALRGLVPDARLGTSADVPEDGPDRLPSVLDAVVAAHRAPHGEVERLGRFLPHPRLCELAERLLFTTLRDLGLDGLEGRIPAKYGRWLAESDRLLTAAGLIEVRGGRRALPAARDLDPAELWRQWYAERADWQPGANQRAQVDLVESCLLALREVLAGERPATEILFPGSSMSRVEGIYRGDPIADYFNDRLSELVVDAVRRWRRAHPGRRPRILEVGAGTGATSAKVLAALEPLGDAIAEYCYTDLSKAFLFRAEEQLLPRHPYLTTRIFNAEKSPGEQGIEPGGFDVVVATNVLHATADIALTLRNVKAAMRPGGLLFMNEMSRNTLLAHLTFGLVDGWWLYRDAELRIPGSPVLTPESWVDVLRAEGFHKVGQPDAGAHVLGQQLTVAENGGGAVVRTDAPRTGALPAPRPAVTVSVPDTDLRARTLAYFEQLLRDALRLTDDQLEPGRNLHDYGLDSILVSGMNNAVARDFEDVPSTLFFELRTLDELTDHFLDTRRPELLRLFGAHEAQAEAPSTDLAERAVAYVTALVADTLRMAPGDLGPDADLFDLGLDSILVIQLNNALGRDFDELSSTLFFDCPTVREVAGYFTGAHPARLAEVLGAAEEPPHTTAPVQDAAPAVSPAPALVHVPMPAVRLRDIAIVGLGGRYPRAADPAALWENVRHGRDCTAEYPEDRWWLRWEEDGKERPKGGFLADVAAFDAEYFGIPDDEAAAMDPQERLFIETVHSALQDAGYTSAALNRQGRVGVFAGAMNATYNGRTAHSSIANRTSYLFDFQGPSIALDTACSSSLTAIHLALESLYSGDNDCAVAGGVNLLLNADHFDVLAEHGLLSAGDRCRPFSEHADGFLAAEGVGAVVLRPLDDALANGDHVYAVIKGSAVNAGGRTSRYSMPSLTAQRDVVARALEKAGVEPATVSYVEAHGTATALGDSIEISALSRAFGTARAGQYCAVGSLKSNLGHAESASGIAGLTKVLMQLKHGQLAPSINAEELNGGIVFQRTPFAVQRELAPWAPADADGRPLPRRAGISCFGAGGSNAHLIIEEHPGGGDVAPALAHLTDEPCLVPLSARTPDQLRDMAGRLADFVGDTDRAVPLRDLAYTLQVGRDELPVRLALVVRSVPELAARLAAFLGEGAPGAEYADLTGREAGRQTPATVDDPREAARQWLSGTALVWEALYGGAPLPRRVSLPTYPFARKTHWYGERLAPAPTAAARAAAAAPAPRSAEDRGVRDLLLDAVAAQLDVAPADVRTDVDFPALGLTSMGLVRLAKEIQRDLDPGFESALLFEHATVDELAAHLTGQGVGAVPQPIAPAARHPLSEGQQGLWTLQKASPESGAYNVPLCFRTTGLDVGALRAAFARIRARHQVLGAAVEVAGGSLLLARQQDGQPVVTEHQLPVADEGEAVALIRAHAKKPFDLERGPLCRLDVFHGPGAMAWVVLNTHHLVLDGASAVVLVKDLLAEYTALAEGRTPGAPHPSAPYEEFVAAEARALSDAGAAERLAYWRERLAQPLPALALPADRPRATASGAGATVTRRLPAGLGARIAEFARGRRVYASAAYLAAFKVLLRQYTQQDDVIVGMPVSTRPATGFERTVGHFVDMLPVRSRVSGAARFADLCKDVQKNLANGLARQYPFTALVRELGLSTGDGGAPVFRYAFMYQDWHEDVTVGAPAFSYVEGVHQEGEYELVLEVVEPAGPGGSWTVNGKYDTALFDAATAEQLLCQYVHLLETIPADPEQLVDACSLLSPEERHTLTVEWNATEAAHPERPVHELFAEQAARTPDALAVVAGQDSLTYAELDERSSRLASHLADLGVGPGSLVAVYLERSPELLIALLATLKAGGAYIPLDPDYPQDRLAYILGDARPQAVLTHSALRTRLRELADVPSTVLMDRPWPTGAPVGARATADDLAYVIYTSGSTGNPKGVMVPHGALTNFLCSMADRPGLRADDRLLAVTTHSFDIAALELYLPLVVGARIHLCDADTARDPGRLKALLGAVRPTVMQATPSTWTMLLHAGWTNEERVRVLCGGEALPETLRERLTALDCEAWNLFGPTETTIWSTAGRIEADGRITIGTPIDNTQIYILDGLGRLAPAGVPGELCIAGAGLARGYLNKPELTAERFPENPFAPGTRMYRTGDLARRLSDGRIECLGRIDSQVKIRGFRVELGEIEHVLAAHPAVRECVVVARTRADGRQLVAYYVPAAGPVATEELTGHLARKVPSYMVPSFVLPIDALPCTPNGKVDRKTLEERPVALAHTRADAPRPVEAAPGSPLPHEGDVLALWREVLGVADLGPTDAFLDAGGSSVLAAVLADRAAKRYGVPFTAAETFKCVNARGMSEHLRASGGTKARAEAEGAQPAPAPVAVLTGSVAVIGISCRLPGAEDHHAFWRNLLAGEESVELCSTDELRELGVDESLIAHPDYVPVRASMRGKGLFDADFFQVSPRDAELMDPQLRLLLQHSWKAVEDAGRLPGDITDSAVYMSTSNALYQAPLAARNARRDSESLVSFLQAQPGTIPTTVSHKLGLTGPSLYVHSNCSSSLAGLALAVQGIQSGQTRHALVGGAGIYAENAVGYLFEEGMTLSSDGHCKPFDAEASGMIGGEGVVVVLLKDAESAVRDGDHVYALLRGVGMNNDGDRKAGYYAPSVAGQAELVSAVLDRAGVHPESIGYLEAHGTGTRLGDPIEVMALTEAYRRHTDRTGFCGIGSVKSNLGHLDAAAGLAGLVKTALVVGDRRIPPTVNHRVPNPQIDFAASPFYVVDRLVELAPSAEPMRAAVSSFGIGGTNVHAVLEEPPARGAEHAVLAGPRLVPLSARGPRNLRRYADDLARRLAELEETGPSARRLADVAFTLQVGRTQQSERVAFVVHDVRELIDALGDFASGSEQRVYGADGGVLAHTAQQWVHGADVHWPHTDETHPPRRISLPTYPFTEEYFWLRGEEATAPEPAPTEVSRKESDSSSDLDFFEERWVPTAVAPVPDAPASEAQVVLCFLDGAADRAAYERSLRERAPGAEPVFVGAGSPYPVDRDDERSWKRALGAVAAEYGRVDAIHYLWPTGHREGGPGEQPPLLRELRDVASLIRAVVAARLEVSHLLVAGHFRDAVEQAALDALIGYERSLAEVLPGTALRVVLREGVLDASQWAALLFAEQRQEDPASVLYRADGVRRTCRVERVATPARPARSVLREGGTYLLTGAFGGLGRRLAEYLAREYRAHLVLLGRSEIGAADEAWVEGLRRSGSRVACRRADVSDPDALAGLRAGLPEELRAFDGVLHLAGAAEPVALPAKTAASIDAVLGAKAHGTLALERALGADRLDFVCHFSSTAAVLGDFGSGDYAVANRFQAAYARALGERPTRYRTLAIQWPLWEEGGMGASAQRTADPEFIDAYLRSSGGRVLETAAGLDAFERLLAADLAAPMVLRPTARTSATAADTVRPAARPEQSAPAVQTQVPKTGELTYAVREVVQHVLKAEAHRIDDRSNFVDLGFDSIRLTQLAHRLSDRVGVRLLPTVLYDHPSIERLVEHLAGEDVRMAKAAPAVAAEPVAAVEPVVVAEPAVGDEPVAIIGMSGIFPGCRSVDEFWDALADGKDMVRELPPVRFGASVPAEPDGERYRWMGSIDWADEFDAAFFEIAPKEARTIDPRQRHLLQESWKALEDAALGAEELKGKRVGVFVGVEQGDYQFLVKDGGNVTSNHDGVLAARLSYFLDLKGPVLAVNTSCSSGLVALHQACLSLRQKECDIAVVAAANFVLTPQSLDAMSRAGMLSEAGRCFTFDQRADGMVPGEAVTALVLRPLAAAEANGDPVHSVIAASGLNYDGRTNGITAPAGDSQRELLSSVYERGGIDPRDLGHIVTHGTGTKLGDPVEVNALRTAFRTDAGVAERGFCALTSTKTNFGHTFAASGLVGLMSLSESVRRGVIPASLHCEQDNEYIDWSDSPFYVNKATKEWATPTGAPRTGAVSAFGMSGTNAHVVVREYVPGAVAPAAVSGAVGQLLPLSAKTEAALAQLVDRLLDLIADGELRDADLPALARTLGDGRHHFRHRCAVVADTLDEAAALWRGWREGSAGAGCFAGTVARDFSARADGADAGRMTAPGADLDATERRRALSALAERYVRGHDLPSPSPSPSPSPEAESAAHRPARLRLPTYPFARNRYWVREEAPAVAEAPAPAPERPAAQAPAAPPVQVPAEPAAPEKPVVLADLADFPHRLDEPAQARPHAVTLSPLPAPARPVTREHDILEDLKSAANLDFGGMVATLNRTGVMVEHLIPYSSEFAEYAGECGGEVLDLGCAYGIASIAALERGARVVALDMEKKHLEILGQRVNDDARARLTLRQGVLPDVDFEDGRFTAVHASRVMHFLTPEGVGVTLRKMFRWLEPGGKVFLSTDSPYFGYWASKAADYEARRRAGDPWPGYIEDVAAHFEAAHVVGGPSLINALDPEVFQRECEAAGFVVERAGYFGAVGVDRGSYGAPGPDMEHVGIIARKPDTTDTAEAAPAAVAPRDESARVGDIAYRVRGTGTTALVLIHGLGCDMTYWEQQAQYFADRYTVVTLDLAGHGGSGRDRRHWTVEAYARDVADVVARVGAEHVVLVGHSLGGPVMLAAEPLLGGRVRGMVGVDTLHTFDPQPLSAKQLDRFVQSFVDAPVRAEELFLDTRRADLVALVERTRAHVGEAVVSASFREMLTYLQRLPKRFGAPVTLVNSTSWMPTDTASAAQYGVDVEFVDGVGHFVMLEAPEVLNATLERLVKGFVGGRGASGATER</sequence>
<dbReference type="Gene3D" id="1.10.1200.10">
    <property type="entry name" value="ACP-like"/>
    <property type="match status" value="6"/>
</dbReference>
<dbReference type="Pfam" id="PF02801">
    <property type="entry name" value="Ketoacyl-synt_C"/>
    <property type="match status" value="4"/>
</dbReference>
<dbReference type="InterPro" id="IPR041698">
    <property type="entry name" value="Methyltransf_25"/>
</dbReference>
<dbReference type="SMART" id="SM01294">
    <property type="entry name" value="PKS_PP_betabranch"/>
    <property type="match status" value="1"/>
</dbReference>
<dbReference type="SUPFAM" id="SSF47336">
    <property type="entry name" value="ACP-like"/>
    <property type="match status" value="6"/>
</dbReference>
<organism evidence="16 17">
    <name type="scientific">Streptomyces melanogenes</name>
    <dbReference type="NCBI Taxonomy" id="67326"/>
    <lineage>
        <taxon>Bacteria</taxon>
        <taxon>Bacillati</taxon>
        <taxon>Actinomycetota</taxon>
        <taxon>Actinomycetes</taxon>
        <taxon>Kitasatosporales</taxon>
        <taxon>Streptomycetaceae</taxon>
        <taxon>Streptomyces</taxon>
    </lineage>
</organism>
<dbReference type="RefSeq" id="WP_329395187.1">
    <property type="nucleotide sequence ID" value="NZ_CP109019.1"/>
</dbReference>
<dbReference type="InterPro" id="IPR000873">
    <property type="entry name" value="AMP-dep_synth/lig_dom"/>
</dbReference>
<feature type="domain" description="Ketosynthase family 3 (KS3)" evidence="14">
    <location>
        <begin position="6012"/>
        <end position="6428"/>
    </location>
</feature>
<feature type="domain" description="Ketosynthase family 3 (KS3)" evidence="14">
    <location>
        <begin position="3091"/>
        <end position="3498"/>
    </location>
</feature>
<dbReference type="InterPro" id="IPR001242">
    <property type="entry name" value="Condensation_dom"/>
</dbReference>
<dbReference type="SUPFAM" id="SSF51735">
    <property type="entry name" value="NAD(P)-binding Rossmann-fold domains"/>
    <property type="match status" value="3"/>
</dbReference>
<dbReference type="Pfam" id="PF13193">
    <property type="entry name" value="AMP-binding_C"/>
    <property type="match status" value="2"/>
</dbReference>
<dbReference type="InterPro" id="IPR032821">
    <property type="entry name" value="PKS_assoc"/>
</dbReference>
<evidence type="ECO:0000259" key="13">
    <source>
        <dbReference type="PROSITE" id="PS50075"/>
    </source>
</evidence>
<evidence type="ECO:0000256" key="4">
    <source>
        <dbReference type="ARBA" id="ARBA00022450"/>
    </source>
</evidence>
<feature type="domain" description="Carrier" evidence="13">
    <location>
        <begin position="5905"/>
        <end position="5982"/>
    </location>
</feature>
<keyword evidence="8" id="KW-0677">Repeat</keyword>
<dbReference type="InterPro" id="IPR036291">
    <property type="entry name" value="NAD(P)-bd_dom_sf"/>
</dbReference>
<dbReference type="Gene3D" id="2.30.38.10">
    <property type="entry name" value="Luciferase, Domain 3"/>
    <property type="match status" value="2"/>
</dbReference>
<dbReference type="Pfam" id="PF13649">
    <property type="entry name" value="Methyltransf_25"/>
    <property type="match status" value="1"/>
</dbReference>
<evidence type="ECO:0000256" key="2">
    <source>
        <dbReference type="ARBA" id="ARBA00004496"/>
    </source>
</evidence>
<evidence type="ECO:0000256" key="9">
    <source>
        <dbReference type="ARBA" id="ARBA00023268"/>
    </source>
</evidence>
<comment type="pathway">
    <text evidence="3">Antibiotic biosynthesis.</text>
</comment>
<dbReference type="Gene3D" id="3.40.47.10">
    <property type="match status" value="4"/>
</dbReference>
<dbReference type="InterPro" id="IPR009081">
    <property type="entry name" value="PP-bd_ACP"/>
</dbReference>
<feature type="domain" description="Ketosynthase family 3 (KS3)" evidence="14">
    <location>
        <begin position="4823"/>
        <end position="5247"/>
    </location>
</feature>